<proteinExistence type="predicted"/>
<evidence type="ECO:0000313" key="1">
    <source>
        <dbReference type="EMBL" id="MBD2198426.1"/>
    </source>
</evidence>
<protein>
    <submittedName>
        <fullName evidence="1">Uncharacterized protein</fullName>
    </submittedName>
</protein>
<dbReference type="Proteomes" id="UP000658514">
    <property type="component" value="Unassembled WGS sequence"/>
</dbReference>
<sequence>MHSRVFPGLWLATSELLAGNMQVVLATLQAGLQSAEYAAFVKQLST</sequence>
<dbReference type="EMBL" id="JACJQH010000041">
    <property type="protein sequence ID" value="MBD2198426.1"/>
    <property type="molecule type" value="Genomic_DNA"/>
</dbReference>
<keyword evidence="2" id="KW-1185">Reference proteome</keyword>
<accession>A0ABR8AEH3</accession>
<evidence type="ECO:0000313" key="2">
    <source>
        <dbReference type="Proteomes" id="UP000658514"/>
    </source>
</evidence>
<comment type="caution">
    <text evidence="1">The sequence shown here is derived from an EMBL/GenBank/DDBJ whole genome shotgun (WGS) entry which is preliminary data.</text>
</comment>
<reference evidence="1 2" key="1">
    <citation type="journal article" date="2020" name="ISME J.">
        <title>Comparative genomics reveals insights into cyanobacterial evolution and habitat adaptation.</title>
        <authorList>
            <person name="Chen M.Y."/>
            <person name="Teng W.K."/>
            <person name="Zhao L."/>
            <person name="Hu C.X."/>
            <person name="Zhou Y.K."/>
            <person name="Han B.P."/>
            <person name="Song L.R."/>
            <person name="Shu W.S."/>
        </authorList>
    </citation>
    <scope>NUCLEOTIDE SEQUENCE [LARGE SCALE GENOMIC DNA]</scope>
    <source>
        <strain evidence="1 2">FACHB-288</strain>
    </source>
</reference>
<name>A0ABR8AEH3_9CYAN</name>
<dbReference type="RefSeq" id="WP_190546183.1">
    <property type="nucleotide sequence ID" value="NZ_CAWPNO010000075.1"/>
</dbReference>
<organism evidence="1 2">
    <name type="scientific">Calothrix parietina FACHB-288</name>
    <dbReference type="NCBI Taxonomy" id="2692896"/>
    <lineage>
        <taxon>Bacteria</taxon>
        <taxon>Bacillati</taxon>
        <taxon>Cyanobacteriota</taxon>
        <taxon>Cyanophyceae</taxon>
        <taxon>Nostocales</taxon>
        <taxon>Calotrichaceae</taxon>
        <taxon>Calothrix</taxon>
    </lineage>
</organism>
<gene>
    <name evidence="1" type="ORF">H6G24_23445</name>
</gene>